<feature type="compositionally biased region" description="Polar residues" evidence="11">
    <location>
        <begin position="1"/>
        <end position="13"/>
    </location>
</feature>
<feature type="compositionally biased region" description="Polar residues" evidence="11">
    <location>
        <begin position="216"/>
        <end position="230"/>
    </location>
</feature>
<dbReference type="Proteomes" id="UP000009096">
    <property type="component" value="Chromosome 2"/>
</dbReference>
<organism evidence="13 14">
    <name type="scientific">Gibberella moniliformis (strain M3125 / FGSC 7600)</name>
    <name type="common">Maize ear and stalk rot fungus</name>
    <name type="synonym">Fusarium verticillioides</name>
    <dbReference type="NCBI Taxonomy" id="334819"/>
    <lineage>
        <taxon>Eukaryota</taxon>
        <taxon>Fungi</taxon>
        <taxon>Dikarya</taxon>
        <taxon>Ascomycota</taxon>
        <taxon>Pezizomycotina</taxon>
        <taxon>Sordariomycetes</taxon>
        <taxon>Hypocreomycetidae</taxon>
        <taxon>Hypocreales</taxon>
        <taxon>Nectriaceae</taxon>
        <taxon>Fusarium</taxon>
        <taxon>Fusarium fujikuroi species complex</taxon>
    </lineage>
</organism>
<dbReference type="GO" id="GO:0000122">
    <property type="term" value="P:negative regulation of transcription by RNA polymerase II"/>
    <property type="evidence" value="ECO:0007669"/>
    <property type="project" value="TreeGrafter"/>
</dbReference>
<dbReference type="GO" id="GO:0005634">
    <property type="term" value="C:nucleus"/>
    <property type="evidence" value="ECO:0007669"/>
    <property type="project" value="UniProtKB-SubCell"/>
</dbReference>
<dbReference type="GO" id="GO:0045944">
    <property type="term" value="P:positive regulation of transcription by RNA polymerase II"/>
    <property type="evidence" value="ECO:0007669"/>
    <property type="project" value="TreeGrafter"/>
</dbReference>
<evidence type="ECO:0000256" key="2">
    <source>
        <dbReference type="ARBA" id="ARBA00022723"/>
    </source>
</evidence>
<evidence type="ECO:0000256" key="5">
    <source>
        <dbReference type="ARBA" id="ARBA00022833"/>
    </source>
</evidence>
<dbReference type="AlphaFoldDB" id="W7M3W5"/>
<dbReference type="STRING" id="334819.W7M3W5"/>
<feature type="compositionally biased region" description="Polar residues" evidence="11">
    <location>
        <begin position="61"/>
        <end position="70"/>
    </location>
</feature>
<feature type="compositionally biased region" description="Polar residues" evidence="11">
    <location>
        <begin position="409"/>
        <end position="427"/>
    </location>
</feature>
<feature type="region of interest" description="Disordered" evidence="11">
    <location>
        <begin position="339"/>
        <end position="525"/>
    </location>
</feature>
<dbReference type="FunFam" id="3.30.50.10:FF:000007">
    <property type="entry name" value="Nitrogen regulatory AreA, N-terminal"/>
    <property type="match status" value="1"/>
</dbReference>
<keyword evidence="6" id="KW-0805">Transcription regulation</keyword>
<dbReference type="eggNOG" id="KOG1601">
    <property type="taxonomic scope" value="Eukaryota"/>
</dbReference>
<dbReference type="GO" id="GO:0000981">
    <property type="term" value="F:DNA-binding transcription factor activity, RNA polymerase II-specific"/>
    <property type="evidence" value="ECO:0007669"/>
    <property type="project" value="TreeGrafter"/>
</dbReference>
<keyword evidence="2" id="KW-0479">Metal-binding</keyword>
<evidence type="ECO:0000256" key="8">
    <source>
        <dbReference type="ARBA" id="ARBA00023242"/>
    </source>
</evidence>
<evidence type="ECO:0000256" key="3">
    <source>
        <dbReference type="ARBA" id="ARBA00022737"/>
    </source>
</evidence>
<evidence type="ECO:0000256" key="1">
    <source>
        <dbReference type="ARBA" id="ARBA00004123"/>
    </source>
</evidence>
<dbReference type="EMBL" id="DS022245">
    <property type="protein sequence ID" value="EWG42229.1"/>
    <property type="molecule type" value="Genomic_DNA"/>
</dbReference>
<dbReference type="PROSITE" id="PS50114">
    <property type="entry name" value="GATA_ZN_FINGER_2"/>
    <property type="match status" value="2"/>
</dbReference>
<evidence type="ECO:0000313" key="14">
    <source>
        <dbReference type="Proteomes" id="UP000009096"/>
    </source>
</evidence>
<feature type="coiled-coil region" evidence="10">
    <location>
        <begin position="530"/>
        <end position="557"/>
    </location>
</feature>
<feature type="compositionally biased region" description="Polar residues" evidence="11">
    <location>
        <begin position="464"/>
        <end position="478"/>
    </location>
</feature>
<comment type="subcellular location">
    <subcellularLocation>
        <location evidence="1">Nucleus</location>
    </subcellularLocation>
</comment>
<reference evidence="13 14" key="1">
    <citation type="journal article" date="2010" name="Nature">
        <title>Comparative genomics reveals mobile pathogenicity chromosomes in Fusarium.</title>
        <authorList>
            <person name="Ma L.J."/>
            <person name="van der Does H.C."/>
            <person name="Borkovich K.A."/>
            <person name="Coleman J.J."/>
            <person name="Daboussi M.J."/>
            <person name="Di Pietro A."/>
            <person name="Dufresne M."/>
            <person name="Freitag M."/>
            <person name="Grabherr M."/>
            <person name="Henrissat B."/>
            <person name="Houterman P.M."/>
            <person name="Kang S."/>
            <person name="Shim W.B."/>
            <person name="Woloshuk C."/>
            <person name="Xie X."/>
            <person name="Xu J.R."/>
            <person name="Antoniw J."/>
            <person name="Baker S.E."/>
            <person name="Bluhm B.H."/>
            <person name="Breakspear A."/>
            <person name="Brown D.W."/>
            <person name="Butchko R.A."/>
            <person name="Chapman S."/>
            <person name="Coulson R."/>
            <person name="Coutinho P.M."/>
            <person name="Danchin E.G."/>
            <person name="Diener A."/>
            <person name="Gale L.R."/>
            <person name="Gardiner D.M."/>
            <person name="Goff S."/>
            <person name="Hammond-Kosack K.E."/>
            <person name="Hilburn K."/>
            <person name="Hua-Van A."/>
            <person name="Jonkers W."/>
            <person name="Kazan K."/>
            <person name="Kodira C.D."/>
            <person name="Koehrsen M."/>
            <person name="Kumar L."/>
            <person name="Lee Y.H."/>
            <person name="Li L."/>
            <person name="Manners J.M."/>
            <person name="Miranda-Saavedra D."/>
            <person name="Mukherjee M."/>
            <person name="Park G."/>
            <person name="Park J."/>
            <person name="Park S.Y."/>
            <person name="Proctor R.H."/>
            <person name="Regev A."/>
            <person name="Ruiz-Roldan M.C."/>
            <person name="Sain D."/>
            <person name="Sakthikumar S."/>
            <person name="Sykes S."/>
            <person name="Schwartz D.C."/>
            <person name="Turgeon B.G."/>
            <person name="Wapinski I."/>
            <person name="Yoder O."/>
            <person name="Young S."/>
            <person name="Zeng Q."/>
            <person name="Zhou S."/>
            <person name="Galagan J."/>
            <person name="Cuomo C.A."/>
            <person name="Kistler H.C."/>
            <person name="Rep M."/>
        </authorList>
    </citation>
    <scope>NUCLEOTIDE SEQUENCE [LARGE SCALE GENOMIC DNA]</scope>
    <source>
        <strain evidence="14">M3125 / FGSC 7600</strain>
    </source>
</reference>
<accession>W7M3W5</accession>
<dbReference type="SMART" id="SM00401">
    <property type="entry name" value="ZnF_GATA"/>
    <property type="match status" value="2"/>
</dbReference>
<dbReference type="PRINTS" id="PR00619">
    <property type="entry name" value="GATAZNFINGER"/>
</dbReference>
<dbReference type="GO" id="GO:0006879">
    <property type="term" value="P:intracellular iron ion homeostasis"/>
    <property type="evidence" value="ECO:0007669"/>
    <property type="project" value="UniProtKB-ARBA"/>
</dbReference>
<keyword evidence="8" id="KW-0539">Nucleus</keyword>
<evidence type="ECO:0000259" key="12">
    <source>
        <dbReference type="PROSITE" id="PS50114"/>
    </source>
</evidence>
<feature type="domain" description="GATA-type" evidence="12">
    <location>
        <begin position="98"/>
        <end position="153"/>
    </location>
</feature>
<dbReference type="InterPro" id="IPR000679">
    <property type="entry name" value="Znf_GATA"/>
</dbReference>
<evidence type="ECO:0000256" key="10">
    <source>
        <dbReference type="SAM" id="Coils"/>
    </source>
</evidence>
<dbReference type="InterPro" id="IPR013088">
    <property type="entry name" value="Znf_NHR/GATA"/>
</dbReference>
<keyword evidence="3" id="KW-0677">Repeat</keyword>
<evidence type="ECO:0000256" key="4">
    <source>
        <dbReference type="ARBA" id="ARBA00022771"/>
    </source>
</evidence>
<dbReference type="VEuPathDB" id="FungiDB:FVEG_04118"/>
<dbReference type="FunFam" id="3.30.50.10:FF:000039">
    <property type="entry name" value="Siderophore transcription factor SreA"/>
    <property type="match status" value="1"/>
</dbReference>
<dbReference type="EMBL" id="CM000579">
    <property type="protein sequence ID" value="EWG42229.1"/>
    <property type="molecule type" value="Genomic_DNA"/>
</dbReference>
<feature type="domain" description="GATA-type" evidence="12">
    <location>
        <begin position="259"/>
        <end position="306"/>
    </location>
</feature>
<feature type="compositionally biased region" description="Polar residues" evidence="11">
    <location>
        <begin position="369"/>
        <end position="399"/>
    </location>
</feature>
<evidence type="ECO:0000256" key="7">
    <source>
        <dbReference type="ARBA" id="ARBA00023163"/>
    </source>
</evidence>
<dbReference type="InterPro" id="IPR039355">
    <property type="entry name" value="Transcription_factor_GATA"/>
</dbReference>
<keyword evidence="4 9" id="KW-0863">Zinc-finger</keyword>
<keyword evidence="10" id="KW-0175">Coiled coil</keyword>
<dbReference type="OMA" id="AMEPAEM"/>
<dbReference type="OrthoDB" id="515401at2759"/>
<dbReference type="GO" id="GO:0008270">
    <property type="term" value="F:zinc ion binding"/>
    <property type="evidence" value="ECO:0007669"/>
    <property type="project" value="UniProtKB-KW"/>
</dbReference>
<keyword evidence="7" id="KW-0804">Transcription</keyword>
<dbReference type="PANTHER" id="PTHR10071">
    <property type="entry name" value="TRANSCRIPTION FACTOR GATA FAMILY MEMBER"/>
    <property type="match status" value="1"/>
</dbReference>
<name>W7M3W5_GIBM7</name>
<evidence type="ECO:0000313" key="13">
    <source>
        <dbReference type="EMBL" id="EWG42229.1"/>
    </source>
</evidence>
<dbReference type="GeneID" id="30062209"/>
<proteinExistence type="predicted"/>
<dbReference type="RefSeq" id="XP_018748420.1">
    <property type="nucleotide sequence ID" value="XM_018891835.1"/>
</dbReference>
<dbReference type="GO" id="GO:0034757">
    <property type="term" value="P:negative regulation of iron ion transport"/>
    <property type="evidence" value="ECO:0007669"/>
    <property type="project" value="UniProtKB-ARBA"/>
</dbReference>
<dbReference type="SUPFAM" id="SSF57716">
    <property type="entry name" value="Glucocorticoid receptor-like (DNA-binding domain)"/>
    <property type="match status" value="2"/>
</dbReference>
<sequence length="557" mass="59693">MGMSQETQETALYSHQRETASARTALPSRPMSSKPSDSPAVPSQERTRLPTGQDNRDRQNRLSGSPSGPKTSPAPGNMSKQQSPGAEHGSKASPPPSGSQGQVCSNCGTTRTPLWRRSPQGATICNACGLYLKARNASRPTSLKRPPNVVPADPPRTTAPKPSAVAGPKPASNATYISADQTGGTCPGGGRCNGTGGAEGCNGCPAYNNRVSKSANLGGTQKRQSCQSRSESTKPEPVPLDVNALQNQQNSNATVVIACQNCGTTITPLWRRDESGHTICNACGLYYKLHGVHRPMTMKKSTIKRRKRIIPASQDEEMEDAMEPAEMQDQYVQNAEKGSMNEDGSVNLGLRRRPDHPLTIEPQPVIRPTSRTISPLPSTSDLAAYHQSNNPRQYTGSLNDDNRLAPMASMSSNNDRKTSLSPASFLSPTRKRSFSTTESEAFASQETGQESSKRISSINIKSILNPSTSATTPPNLGTGSDDGDYCLPPIRSPGSTIASAPSPSAFSNRDNTPGAGPRDFDTERIKAERRAALQREADKMREMLAAKERELQELGHD</sequence>
<feature type="region of interest" description="Disordered" evidence="11">
    <location>
        <begin position="139"/>
        <end position="171"/>
    </location>
</feature>
<dbReference type="Pfam" id="PF00320">
    <property type="entry name" value="GATA"/>
    <property type="match status" value="2"/>
</dbReference>
<keyword evidence="5" id="KW-0862">Zinc</keyword>
<dbReference type="PANTHER" id="PTHR10071:SF335">
    <property type="entry name" value="IRON-SENSING TRANSCRIPTIONAL REPRESSOR-RELATED"/>
    <property type="match status" value="1"/>
</dbReference>
<dbReference type="PROSITE" id="PS00344">
    <property type="entry name" value="GATA_ZN_FINGER_1"/>
    <property type="match status" value="2"/>
</dbReference>
<feature type="region of interest" description="Disordered" evidence="11">
    <location>
        <begin position="1"/>
        <end position="106"/>
    </location>
</feature>
<keyword evidence="14" id="KW-1185">Reference proteome</keyword>
<feature type="compositionally biased region" description="Low complexity" evidence="11">
    <location>
        <begin position="454"/>
        <end position="463"/>
    </location>
</feature>
<dbReference type="GO" id="GO:0000978">
    <property type="term" value="F:RNA polymerase II cis-regulatory region sequence-specific DNA binding"/>
    <property type="evidence" value="ECO:0007669"/>
    <property type="project" value="TreeGrafter"/>
</dbReference>
<feature type="compositionally biased region" description="Polar residues" evidence="11">
    <location>
        <begin position="434"/>
        <end position="450"/>
    </location>
</feature>
<feature type="compositionally biased region" description="Polar residues" evidence="11">
    <location>
        <begin position="493"/>
        <end position="511"/>
    </location>
</feature>
<dbReference type="KEGG" id="fvr:FVEG_04118"/>
<dbReference type="CDD" id="cd00202">
    <property type="entry name" value="ZnF_GATA"/>
    <property type="match status" value="2"/>
</dbReference>
<gene>
    <name evidence="13" type="ORF">FVEG_04118</name>
</gene>
<dbReference type="Gene3D" id="3.30.50.10">
    <property type="entry name" value="Erythroid Transcription Factor GATA-1, subunit A"/>
    <property type="match status" value="2"/>
</dbReference>
<evidence type="ECO:0000256" key="9">
    <source>
        <dbReference type="PROSITE-ProRule" id="PRU00094"/>
    </source>
</evidence>
<evidence type="ECO:0000256" key="11">
    <source>
        <dbReference type="SAM" id="MobiDB-lite"/>
    </source>
</evidence>
<dbReference type="HOGENOM" id="CLU_021761_1_0_1"/>
<feature type="region of interest" description="Disordered" evidence="11">
    <location>
        <begin position="216"/>
        <end position="238"/>
    </location>
</feature>
<protein>
    <recommendedName>
        <fullName evidence="12">GATA-type domain-containing protein</fullName>
    </recommendedName>
</protein>
<evidence type="ECO:0000256" key="6">
    <source>
        <dbReference type="ARBA" id="ARBA00023015"/>
    </source>
</evidence>